<sequence>MNISIQELVAAGHQLSKRLGEPDASVVGQLATQLDVQAALVKEHAIPPMNDDLQAILGRPNFWFAGLAECLRVGGYDIPRKSECEQAVAIHWMLQLYLKHGSNWSNEANNELARIKAAADQQSTKKE</sequence>
<comment type="caution">
    <text evidence="1">The sequence shown here is derived from an EMBL/GenBank/DDBJ whole genome shotgun (WGS) entry which is preliminary data.</text>
</comment>
<gene>
    <name evidence="1" type="ORF">I7V27_13640</name>
</gene>
<dbReference type="EMBL" id="JAENMS010000006">
    <property type="protein sequence ID" value="MBL5935479.1"/>
    <property type="molecule type" value="Genomic_DNA"/>
</dbReference>
<evidence type="ECO:0000313" key="1">
    <source>
        <dbReference type="EMBL" id="MBL5935479.1"/>
    </source>
</evidence>
<accession>A0AAP2AE48</accession>
<reference evidence="1" key="1">
    <citation type="submission" date="2020-12" db="EMBL/GenBank/DDBJ databases">
        <title>Draft genome sequence of Enterobacter spp., Lelliottia spp. and Serratia spp. isolated from drinking water reservoirs and lakes.</title>
        <authorList>
            <person name="Reitter C."/>
            <person name="Neuhaus K."/>
            <person name="Huegler M."/>
        </authorList>
    </citation>
    <scope>NUCLEOTIDE SEQUENCE</scope>
    <source>
        <strain evidence="1">TZW15</strain>
    </source>
</reference>
<name>A0AAP2AE48_LELAM</name>
<dbReference type="AlphaFoldDB" id="A0AAP2AE48"/>
<protein>
    <submittedName>
        <fullName evidence="1">Uncharacterized protein</fullName>
    </submittedName>
</protein>
<organism evidence="1 2">
    <name type="scientific">Lelliottia amnigena</name>
    <name type="common">Enterobacter amnigenus</name>
    <dbReference type="NCBI Taxonomy" id="61646"/>
    <lineage>
        <taxon>Bacteria</taxon>
        <taxon>Pseudomonadati</taxon>
        <taxon>Pseudomonadota</taxon>
        <taxon>Gammaproteobacteria</taxon>
        <taxon>Enterobacterales</taxon>
        <taxon>Enterobacteriaceae</taxon>
        <taxon>Lelliottia</taxon>
    </lineage>
</organism>
<dbReference type="Proteomes" id="UP000653275">
    <property type="component" value="Unassembled WGS sequence"/>
</dbReference>
<dbReference type="RefSeq" id="WP_202665977.1">
    <property type="nucleotide sequence ID" value="NZ_JAENMR010000006.1"/>
</dbReference>
<proteinExistence type="predicted"/>
<evidence type="ECO:0000313" key="2">
    <source>
        <dbReference type="Proteomes" id="UP000653275"/>
    </source>
</evidence>